<dbReference type="Proteomes" id="UP001600888">
    <property type="component" value="Unassembled WGS sequence"/>
</dbReference>
<dbReference type="Pfam" id="PF11274">
    <property type="entry name" value="DUF3074"/>
    <property type="match status" value="1"/>
</dbReference>
<evidence type="ECO:0000313" key="4">
    <source>
        <dbReference type="Proteomes" id="UP001600888"/>
    </source>
</evidence>
<organism evidence="3 4">
    <name type="scientific">Diaporthe vaccinii</name>
    <dbReference type="NCBI Taxonomy" id="105482"/>
    <lineage>
        <taxon>Eukaryota</taxon>
        <taxon>Fungi</taxon>
        <taxon>Dikarya</taxon>
        <taxon>Ascomycota</taxon>
        <taxon>Pezizomycotina</taxon>
        <taxon>Sordariomycetes</taxon>
        <taxon>Sordariomycetidae</taxon>
        <taxon>Diaporthales</taxon>
        <taxon>Diaporthaceae</taxon>
        <taxon>Diaporthe</taxon>
        <taxon>Diaporthe eres species complex</taxon>
    </lineage>
</organism>
<comment type="caution">
    <text evidence="3">The sequence shown here is derived from an EMBL/GenBank/DDBJ whole genome shotgun (WGS) entry which is preliminary data.</text>
</comment>
<evidence type="ECO:0000259" key="2">
    <source>
        <dbReference type="Pfam" id="PF11274"/>
    </source>
</evidence>
<gene>
    <name evidence="3" type="ORF">FJTKL_05811</name>
</gene>
<name>A0ABR4EY04_9PEZI</name>
<dbReference type="PANTHER" id="PTHR40370">
    <property type="entry name" value="EXPRESSED PROTEIN"/>
    <property type="match status" value="1"/>
</dbReference>
<feature type="region of interest" description="Disordered" evidence="1">
    <location>
        <begin position="1"/>
        <end position="21"/>
    </location>
</feature>
<dbReference type="PANTHER" id="PTHR40370:SF1">
    <property type="entry name" value="DUF3074 DOMAIN-CONTAINING PROTEIN"/>
    <property type="match status" value="1"/>
</dbReference>
<feature type="domain" description="DUF3074" evidence="2">
    <location>
        <begin position="125"/>
        <end position="329"/>
    </location>
</feature>
<keyword evidence="4" id="KW-1185">Reference proteome</keyword>
<evidence type="ECO:0000313" key="3">
    <source>
        <dbReference type="EMBL" id="KAL2287327.1"/>
    </source>
</evidence>
<dbReference type="EMBL" id="JBAWTH010000020">
    <property type="protein sequence ID" value="KAL2287327.1"/>
    <property type="molecule type" value="Genomic_DNA"/>
</dbReference>
<dbReference type="InterPro" id="IPR024500">
    <property type="entry name" value="DUF3074"/>
</dbReference>
<feature type="region of interest" description="Disordered" evidence="1">
    <location>
        <begin position="79"/>
        <end position="105"/>
    </location>
</feature>
<protein>
    <recommendedName>
        <fullName evidence="2">DUF3074 domain-containing protein</fullName>
    </recommendedName>
</protein>
<sequence>MRSTGAIYHPNRNTGFQPTAAASMADKDKSPLLRLAGLKSSQLPAATASPEELTPFITALLEEAVPFIDTSAPRAADFTDPAVPAPPASNTLWKPRGTKSHPDSTAKIELSERVVSGEGQQQETWACRRSVHADAASKGTASWAEFGDCIRDRHAETEDAFTPTVLAHREAVSWGSAAAAPHVWAGGIAWGRFSLSLVEMKHKIPPPLKPRVFPVLQLVASAVPGGGGDGGAAGAERDEFVVVSVTVYDLATGQLKDKAALSVEKGVVVGTYVSVERVRRLPGRGEDKGKIEWIMATASDAKGVLPMFLQTKAVPGQIAKDVGMFLGWVDKERAKKG</sequence>
<proteinExistence type="predicted"/>
<accession>A0ABR4EY04</accession>
<reference evidence="3 4" key="1">
    <citation type="submission" date="2024-03" db="EMBL/GenBank/DDBJ databases">
        <title>A high-quality draft genome sequence of Diaporthe vaccinii, a causative agent of upright dieback and viscid rot disease in cranberry plants.</title>
        <authorList>
            <person name="Sarrasin M."/>
            <person name="Lang B.F."/>
            <person name="Burger G."/>
        </authorList>
    </citation>
    <scope>NUCLEOTIDE SEQUENCE [LARGE SCALE GENOMIC DNA]</scope>
    <source>
        <strain evidence="3 4">IS7</strain>
    </source>
</reference>
<evidence type="ECO:0000256" key="1">
    <source>
        <dbReference type="SAM" id="MobiDB-lite"/>
    </source>
</evidence>